<evidence type="ECO:0000256" key="6">
    <source>
        <dbReference type="SAM" id="MobiDB-lite"/>
    </source>
</evidence>
<evidence type="ECO:0000256" key="5">
    <source>
        <dbReference type="ARBA" id="ARBA00023136"/>
    </source>
</evidence>
<feature type="compositionally biased region" description="Pro residues" evidence="6">
    <location>
        <begin position="398"/>
        <end position="407"/>
    </location>
</feature>
<dbReference type="EMBL" id="NMUH01004627">
    <property type="protein sequence ID" value="MQM10267.1"/>
    <property type="molecule type" value="Genomic_DNA"/>
</dbReference>
<comment type="subcellular location">
    <subcellularLocation>
        <location evidence="1">Membrane</location>
        <topology evidence="1">Peripheral membrane protein</topology>
    </subcellularLocation>
</comment>
<evidence type="ECO:0000313" key="10">
    <source>
        <dbReference type="Proteomes" id="UP000652761"/>
    </source>
</evidence>
<evidence type="ECO:0000259" key="7">
    <source>
        <dbReference type="PROSITE" id="PS50179"/>
    </source>
</evidence>
<accession>A0A843WQP2</accession>
<protein>
    <submittedName>
        <fullName evidence="9">Uncharacterized protein</fullName>
    </submittedName>
</protein>
<feature type="compositionally biased region" description="Low complexity" evidence="6">
    <location>
        <begin position="408"/>
        <end position="426"/>
    </location>
</feature>
<dbReference type="SUPFAM" id="SSF89009">
    <property type="entry name" value="GAT-like domain"/>
    <property type="match status" value="1"/>
</dbReference>
<feature type="compositionally biased region" description="Low complexity" evidence="6">
    <location>
        <begin position="456"/>
        <end position="487"/>
    </location>
</feature>
<dbReference type="FunFam" id="1.25.40.90:FF:000028">
    <property type="entry name" value="TOM1-like protein 2"/>
    <property type="match status" value="1"/>
</dbReference>
<dbReference type="PROSITE" id="PS50909">
    <property type="entry name" value="GAT"/>
    <property type="match status" value="1"/>
</dbReference>
<keyword evidence="4" id="KW-0653">Protein transport</keyword>
<dbReference type="CDD" id="cd03561">
    <property type="entry name" value="VHS"/>
    <property type="match status" value="1"/>
</dbReference>
<dbReference type="InterPro" id="IPR002014">
    <property type="entry name" value="VHS_dom"/>
</dbReference>
<dbReference type="InterPro" id="IPR038425">
    <property type="entry name" value="GAT_sf"/>
</dbReference>
<dbReference type="GO" id="GO:0016020">
    <property type="term" value="C:membrane"/>
    <property type="evidence" value="ECO:0007669"/>
    <property type="project" value="UniProtKB-SubCell"/>
</dbReference>
<sequence>MASSSATVRVEKATSDLLIGPDWTMNMEICDSINSDHWQAKDVVKAVKKRLQHKNPRVQFLTLTLLETMMKNCGDSVHFLVVDRDILQEMVKIVKKKMDMQVRGKILVLLDSWQEAFGGPGGKYPQYYWAYTELRRYGIQFPQRSADAVPMFTPSVTHPVPTHPPVGYGMPSHSSIRLEEAMASEMGNLSISDLDSIRSVMELLSDMLQAVNVNDRMAVKDDVIVDLVGQCRSNQKKLMHLVNSTVDEELLAQGLALNDSLQMLLTKHDAIASGSLPSDANSSVLSPNTPTMPVTVVSKHSDDEDDEDDGFSQLARRNERAHVVPSQSSVSTSGPEPLSDKSITTVASTITGTSGTAESSGSTPDLALALPDPPASVRTSNKEQDMIDLLSITLSSNPSPPHTPLTPPTVSSSGSHVPFSPSTPGYPYNPQPNPVNQGFLHYNNYFSPSPNPNPDPNSNSSPNPDPNSNSSPDPSSNSRPNPNPRNNVPMLGETRVNANHRQPATGASAKPFIPSYRLFEDLVELRNPGGGLKTGGLPPNLSGPSNQNMVGRK</sequence>
<gene>
    <name evidence="9" type="ORF">Taro_043157</name>
</gene>
<dbReference type="SMART" id="SM00288">
    <property type="entry name" value="VHS"/>
    <property type="match status" value="1"/>
</dbReference>
<dbReference type="PANTHER" id="PTHR45898:SF2">
    <property type="entry name" value="TOM1-LIKE PROTEIN 6"/>
    <property type="match status" value="1"/>
</dbReference>
<evidence type="ECO:0000256" key="1">
    <source>
        <dbReference type="ARBA" id="ARBA00004170"/>
    </source>
</evidence>
<name>A0A843WQP2_COLES</name>
<dbReference type="AlphaFoldDB" id="A0A843WQP2"/>
<feature type="compositionally biased region" description="Polar residues" evidence="6">
    <location>
        <begin position="325"/>
        <end position="334"/>
    </location>
</feature>
<evidence type="ECO:0000256" key="2">
    <source>
        <dbReference type="ARBA" id="ARBA00007708"/>
    </source>
</evidence>
<dbReference type="CDD" id="cd14231">
    <property type="entry name" value="GAT_GGA-like_plant"/>
    <property type="match status" value="1"/>
</dbReference>
<dbReference type="PANTHER" id="PTHR45898">
    <property type="entry name" value="TOM1-LIKE PROTEIN"/>
    <property type="match status" value="1"/>
</dbReference>
<evidence type="ECO:0000313" key="9">
    <source>
        <dbReference type="EMBL" id="MQM10267.1"/>
    </source>
</evidence>
<proteinExistence type="inferred from homology"/>
<keyword evidence="10" id="KW-1185">Reference proteome</keyword>
<organism evidence="9 10">
    <name type="scientific">Colocasia esculenta</name>
    <name type="common">Wild taro</name>
    <name type="synonym">Arum esculentum</name>
    <dbReference type="NCBI Taxonomy" id="4460"/>
    <lineage>
        <taxon>Eukaryota</taxon>
        <taxon>Viridiplantae</taxon>
        <taxon>Streptophyta</taxon>
        <taxon>Embryophyta</taxon>
        <taxon>Tracheophyta</taxon>
        <taxon>Spermatophyta</taxon>
        <taxon>Magnoliopsida</taxon>
        <taxon>Liliopsida</taxon>
        <taxon>Araceae</taxon>
        <taxon>Aroideae</taxon>
        <taxon>Colocasieae</taxon>
        <taxon>Colocasia</taxon>
    </lineage>
</organism>
<dbReference type="OrthoDB" id="2018246at2759"/>
<dbReference type="InterPro" id="IPR044836">
    <property type="entry name" value="TOL_plant"/>
</dbReference>
<keyword evidence="5" id="KW-0472">Membrane</keyword>
<dbReference type="Pfam" id="PF03127">
    <property type="entry name" value="GAT"/>
    <property type="match status" value="1"/>
</dbReference>
<feature type="compositionally biased region" description="Low complexity" evidence="6">
    <location>
        <begin position="342"/>
        <end position="370"/>
    </location>
</feature>
<dbReference type="InterPro" id="IPR008942">
    <property type="entry name" value="ENTH_VHS"/>
</dbReference>
<dbReference type="Gene3D" id="1.20.58.160">
    <property type="match status" value="1"/>
</dbReference>
<dbReference type="GO" id="GO:0005737">
    <property type="term" value="C:cytoplasm"/>
    <property type="evidence" value="ECO:0007669"/>
    <property type="project" value="UniProtKB-ARBA"/>
</dbReference>
<dbReference type="Pfam" id="PF00790">
    <property type="entry name" value="VHS"/>
    <property type="match status" value="1"/>
</dbReference>
<dbReference type="InterPro" id="IPR004152">
    <property type="entry name" value="GAT_dom"/>
</dbReference>
<reference evidence="9" key="1">
    <citation type="submission" date="2017-07" db="EMBL/GenBank/DDBJ databases">
        <title>Taro Niue Genome Assembly and Annotation.</title>
        <authorList>
            <person name="Atibalentja N."/>
            <person name="Keating K."/>
            <person name="Fields C.J."/>
        </authorList>
    </citation>
    <scope>NUCLEOTIDE SEQUENCE</scope>
    <source>
        <strain evidence="9">Niue_2</strain>
        <tissue evidence="9">Leaf</tissue>
    </source>
</reference>
<dbReference type="GO" id="GO:0035091">
    <property type="term" value="F:phosphatidylinositol binding"/>
    <property type="evidence" value="ECO:0007669"/>
    <property type="project" value="InterPro"/>
</dbReference>
<evidence type="ECO:0000256" key="3">
    <source>
        <dbReference type="ARBA" id="ARBA00022448"/>
    </source>
</evidence>
<feature type="domain" description="GAT" evidence="8">
    <location>
        <begin position="185"/>
        <end position="273"/>
    </location>
</feature>
<comment type="caution">
    <text evidence="9">The sequence shown here is derived from an EMBL/GenBank/DDBJ whole genome shotgun (WGS) entry which is preliminary data.</text>
</comment>
<feature type="region of interest" description="Disordered" evidence="6">
    <location>
        <begin position="277"/>
        <end position="381"/>
    </location>
</feature>
<comment type="similarity">
    <text evidence="2">Belongs to the TOM1 family.</text>
</comment>
<dbReference type="GO" id="GO:0043130">
    <property type="term" value="F:ubiquitin binding"/>
    <property type="evidence" value="ECO:0007669"/>
    <property type="project" value="InterPro"/>
</dbReference>
<dbReference type="Proteomes" id="UP000652761">
    <property type="component" value="Unassembled WGS sequence"/>
</dbReference>
<dbReference type="PROSITE" id="PS50179">
    <property type="entry name" value="VHS"/>
    <property type="match status" value="1"/>
</dbReference>
<keyword evidence="3" id="KW-0813">Transport</keyword>
<feature type="domain" description="VHS" evidence="7">
    <location>
        <begin position="13"/>
        <end position="142"/>
    </location>
</feature>
<feature type="region of interest" description="Disordered" evidence="6">
    <location>
        <begin position="393"/>
        <end position="514"/>
    </location>
</feature>
<evidence type="ECO:0000259" key="8">
    <source>
        <dbReference type="PROSITE" id="PS50909"/>
    </source>
</evidence>
<feature type="region of interest" description="Disordered" evidence="6">
    <location>
        <begin position="526"/>
        <end position="553"/>
    </location>
</feature>
<dbReference type="SUPFAM" id="SSF48464">
    <property type="entry name" value="ENTH/VHS domain"/>
    <property type="match status" value="1"/>
</dbReference>
<feature type="compositionally biased region" description="Polar residues" evidence="6">
    <location>
        <begin position="277"/>
        <end position="292"/>
    </location>
</feature>
<feature type="compositionally biased region" description="Polar residues" evidence="6">
    <location>
        <begin position="542"/>
        <end position="553"/>
    </location>
</feature>
<evidence type="ECO:0000256" key="4">
    <source>
        <dbReference type="ARBA" id="ARBA00022927"/>
    </source>
</evidence>
<dbReference type="Gene3D" id="1.25.40.90">
    <property type="match status" value="1"/>
</dbReference>
<dbReference type="GO" id="GO:0043328">
    <property type="term" value="P:protein transport to vacuole involved in ubiquitin-dependent protein catabolic process via the multivesicular body sorting pathway"/>
    <property type="evidence" value="ECO:0007669"/>
    <property type="project" value="InterPro"/>
</dbReference>